<dbReference type="InterPro" id="IPR038665">
    <property type="entry name" value="Voltage-dep_anion_channel_sf"/>
</dbReference>
<feature type="transmembrane region" description="Helical" evidence="9">
    <location>
        <begin position="275"/>
        <end position="294"/>
    </location>
</feature>
<keyword evidence="4" id="KW-1003">Cell membrane</keyword>
<keyword evidence="5 9" id="KW-0812">Transmembrane</keyword>
<dbReference type="Pfam" id="PF03595">
    <property type="entry name" value="SLAC1"/>
    <property type="match status" value="1"/>
</dbReference>
<dbReference type="GO" id="GO:0000319">
    <property type="term" value="F:sulfite transmembrane transporter activity"/>
    <property type="evidence" value="ECO:0007669"/>
    <property type="project" value="TreeGrafter"/>
</dbReference>
<dbReference type="AlphaFoldDB" id="A0A0D2F499"/>
<feature type="transmembrane region" description="Helical" evidence="9">
    <location>
        <begin position="306"/>
        <end position="324"/>
    </location>
</feature>
<sequence length="522" mass="58443">MAKPPIRLVTSRDLKSQVREHDGVMSSLAGGDCASSVLVAPRRTEPRSCGCWWWMPSYALVRYVIFHHLCHPQTNIGMLSSRGSVQSYYTANDWRERIITADPSWFTVPMGTGVCTQLLTHFPYPAGWLKTIAYIFWIADICIFAFFMTLGLLRVMMYPQVAKNVVDDFSQTSYLGAVAVAFETIILGIVNFYSDHQAAMYVAEVMYWIAAAMSLFVAFGGVFFMYRRQKQHCFSDVNGAWFLTFIPLIVDSTVGGAISPYLAYKNSVTLLVTSFLMWSLGVGMSLVILSLYFWRLMSCQLPPREAIISTFVPVGPFGMGAYSIQQMAVGLASQIRKHRFTLERPPQPPNDPATMATIAEGIHWAGIIVALLQLGIASFLLVEACFSVYAKVPKTFNVGFWSFVFPCGVYSNAWNAMSQDIRNNGMRGWAAFCSVATIALWLFCALLSFYKGVWQGKLFFAPGLQGWVEHKELERRDGNENDKDANLRGVPTGIDTGNATQRHPQPDGSYKQERTLTNRDKV</sequence>
<organism evidence="10 11">
    <name type="scientific">Exophiala xenobiotica</name>
    <dbReference type="NCBI Taxonomy" id="348802"/>
    <lineage>
        <taxon>Eukaryota</taxon>
        <taxon>Fungi</taxon>
        <taxon>Dikarya</taxon>
        <taxon>Ascomycota</taxon>
        <taxon>Pezizomycotina</taxon>
        <taxon>Eurotiomycetes</taxon>
        <taxon>Chaetothyriomycetidae</taxon>
        <taxon>Chaetothyriales</taxon>
        <taxon>Herpotrichiellaceae</taxon>
        <taxon>Exophiala</taxon>
    </lineage>
</organism>
<evidence type="ECO:0000256" key="1">
    <source>
        <dbReference type="ARBA" id="ARBA00004651"/>
    </source>
</evidence>
<keyword evidence="6 9" id="KW-1133">Transmembrane helix</keyword>
<name>A0A0D2F499_9EURO</name>
<evidence type="ECO:0008006" key="12">
    <source>
        <dbReference type="Google" id="ProtNLM"/>
    </source>
</evidence>
<feature type="transmembrane region" description="Helical" evidence="9">
    <location>
        <begin position="174"/>
        <end position="193"/>
    </location>
</feature>
<dbReference type="Gene3D" id="1.50.10.150">
    <property type="entry name" value="Voltage-dependent anion channel"/>
    <property type="match status" value="1"/>
</dbReference>
<evidence type="ECO:0000256" key="3">
    <source>
        <dbReference type="ARBA" id="ARBA00022448"/>
    </source>
</evidence>
<evidence type="ECO:0000256" key="4">
    <source>
        <dbReference type="ARBA" id="ARBA00022475"/>
    </source>
</evidence>
<feature type="transmembrane region" description="Helical" evidence="9">
    <location>
        <begin position="238"/>
        <end position="263"/>
    </location>
</feature>
<feature type="transmembrane region" description="Helical" evidence="9">
    <location>
        <begin position="429"/>
        <end position="450"/>
    </location>
</feature>
<dbReference type="EMBL" id="KN847320">
    <property type="protein sequence ID" value="KIW54739.1"/>
    <property type="molecule type" value="Genomic_DNA"/>
</dbReference>
<evidence type="ECO:0000256" key="6">
    <source>
        <dbReference type="ARBA" id="ARBA00022989"/>
    </source>
</evidence>
<feature type="compositionally biased region" description="Basic and acidic residues" evidence="8">
    <location>
        <begin position="510"/>
        <end position="522"/>
    </location>
</feature>
<evidence type="ECO:0000256" key="8">
    <source>
        <dbReference type="SAM" id="MobiDB-lite"/>
    </source>
</evidence>
<evidence type="ECO:0000313" key="10">
    <source>
        <dbReference type="EMBL" id="KIW54739.1"/>
    </source>
</evidence>
<evidence type="ECO:0000256" key="2">
    <source>
        <dbReference type="ARBA" id="ARBA00008566"/>
    </source>
</evidence>
<evidence type="ECO:0000256" key="5">
    <source>
        <dbReference type="ARBA" id="ARBA00022692"/>
    </source>
</evidence>
<protein>
    <recommendedName>
        <fullName evidence="12">C4-dicarboxylate transporter/malic acid transporter</fullName>
    </recommendedName>
</protein>
<keyword evidence="3" id="KW-0813">Transport</keyword>
<dbReference type="GO" id="GO:0005886">
    <property type="term" value="C:plasma membrane"/>
    <property type="evidence" value="ECO:0007669"/>
    <property type="project" value="UniProtKB-SubCell"/>
</dbReference>
<dbReference type="PANTHER" id="PTHR31686:SF1">
    <property type="entry name" value="SULFITE EFFLUX PUMP SSU1"/>
    <property type="match status" value="1"/>
</dbReference>
<evidence type="ECO:0000256" key="7">
    <source>
        <dbReference type="ARBA" id="ARBA00023136"/>
    </source>
</evidence>
<dbReference type="GeneID" id="25328985"/>
<dbReference type="OrthoDB" id="1099at2759"/>
<dbReference type="HOGENOM" id="CLU_030057_6_1_1"/>
<feature type="region of interest" description="Disordered" evidence="8">
    <location>
        <begin position="475"/>
        <end position="522"/>
    </location>
</feature>
<keyword evidence="7 9" id="KW-0472">Membrane</keyword>
<dbReference type="RefSeq" id="XP_013315323.1">
    <property type="nucleotide sequence ID" value="XM_013459869.1"/>
</dbReference>
<dbReference type="Proteomes" id="UP000054342">
    <property type="component" value="Unassembled WGS sequence"/>
</dbReference>
<comment type="similarity">
    <text evidence="2">Belongs to the tellurite-resistance/dicarboxylate transporter (TDT) family.</text>
</comment>
<dbReference type="InterPro" id="IPR004695">
    <property type="entry name" value="SLAC1/Mae1/Ssu1/TehA"/>
</dbReference>
<feature type="transmembrane region" description="Helical" evidence="9">
    <location>
        <begin position="205"/>
        <end position="226"/>
    </location>
</feature>
<feature type="transmembrane region" description="Helical" evidence="9">
    <location>
        <begin position="132"/>
        <end position="153"/>
    </location>
</feature>
<gene>
    <name evidence="10" type="ORF">PV05_07077</name>
</gene>
<comment type="subcellular location">
    <subcellularLocation>
        <location evidence="1">Cell membrane</location>
        <topology evidence="1">Multi-pass membrane protein</topology>
    </subcellularLocation>
</comment>
<evidence type="ECO:0000256" key="9">
    <source>
        <dbReference type="SAM" id="Phobius"/>
    </source>
</evidence>
<keyword evidence="11" id="KW-1185">Reference proteome</keyword>
<dbReference type="PANTHER" id="PTHR31686">
    <property type="match status" value="1"/>
</dbReference>
<dbReference type="InterPro" id="IPR051629">
    <property type="entry name" value="Sulfite_efflux_TDT"/>
</dbReference>
<feature type="compositionally biased region" description="Basic and acidic residues" evidence="8">
    <location>
        <begin position="475"/>
        <end position="486"/>
    </location>
</feature>
<accession>A0A0D2F499</accession>
<reference evidence="10 11" key="1">
    <citation type="submission" date="2015-01" db="EMBL/GenBank/DDBJ databases">
        <title>The Genome Sequence of Exophiala xenobiotica CBS118157.</title>
        <authorList>
            <consortium name="The Broad Institute Genomics Platform"/>
            <person name="Cuomo C."/>
            <person name="de Hoog S."/>
            <person name="Gorbushina A."/>
            <person name="Stielow B."/>
            <person name="Teixiera M."/>
            <person name="Abouelleil A."/>
            <person name="Chapman S.B."/>
            <person name="Priest M."/>
            <person name="Young S.K."/>
            <person name="Wortman J."/>
            <person name="Nusbaum C."/>
            <person name="Birren B."/>
        </authorList>
    </citation>
    <scope>NUCLEOTIDE SEQUENCE [LARGE SCALE GENOMIC DNA]</scope>
    <source>
        <strain evidence="10 11">CBS 118157</strain>
    </source>
</reference>
<feature type="transmembrane region" description="Helical" evidence="9">
    <location>
        <begin position="398"/>
        <end position="417"/>
    </location>
</feature>
<feature type="transmembrane region" description="Helical" evidence="9">
    <location>
        <begin position="362"/>
        <end position="386"/>
    </location>
</feature>
<evidence type="ECO:0000313" key="11">
    <source>
        <dbReference type="Proteomes" id="UP000054342"/>
    </source>
</evidence>
<proteinExistence type="inferred from homology"/>